<name>A0A6J4JIF7_9PROT</name>
<dbReference type="PIRSF" id="PIRSF017082">
    <property type="entry name" value="YflP"/>
    <property type="match status" value="1"/>
</dbReference>
<feature type="signal peptide" evidence="2">
    <location>
        <begin position="1"/>
        <end position="22"/>
    </location>
</feature>
<dbReference type="EMBL" id="CADCTL010000276">
    <property type="protein sequence ID" value="CAA9280690.1"/>
    <property type="molecule type" value="Genomic_DNA"/>
</dbReference>
<dbReference type="InterPro" id="IPR042100">
    <property type="entry name" value="Bug_dom1"/>
</dbReference>
<dbReference type="Gene3D" id="3.40.190.10">
    <property type="entry name" value="Periplasmic binding protein-like II"/>
    <property type="match status" value="1"/>
</dbReference>
<organism evidence="3">
    <name type="scientific">uncultured Acetobacteraceae bacterium</name>
    <dbReference type="NCBI Taxonomy" id="169975"/>
    <lineage>
        <taxon>Bacteria</taxon>
        <taxon>Pseudomonadati</taxon>
        <taxon>Pseudomonadota</taxon>
        <taxon>Alphaproteobacteria</taxon>
        <taxon>Acetobacterales</taxon>
        <taxon>Acetobacteraceae</taxon>
        <taxon>environmental samples</taxon>
    </lineage>
</organism>
<comment type="similarity">
    <text evidence="1">Belongs to the UPF0065 (bug) family.</text>
</comment>
<reference evidence="3" key="1">
    <citation type="submission" date="2020-02" db="EMBL/GenBank/DDBJ databases">
        <authorList>
            <person name="Meier V. D."/>
        </authorList>
    </citation>
    <scope>NUCLEOTIDE SEQUENCE</scope>
    <source>
        <strain evidence="3">AVDCRST_MAG04</strain>
    </source>
</reference>
<dbReference type="Pfam" id="PF03401">
    <property type="entry name" value="TctC"/>
    <property type="match status" value="1"/>
</dbReference>
<evidence type="ECO:0000313" key="3">
    <source>
        <dbReference type="EMBL" id="CAA9280690.1"/>
    </source>
</evidence>
<gene>
    <name evidence="3" type="ORF">AVDCRST_MAG04-3702</name>
</gene>
<dbReference type="PANTHER" id="PTHR42928:SF5">
    <property type="entry name" value="BLR1237 PROTEIN"/>
    <property type="match status" value="1"/>
</dbReference>
<dbReference type="Gene3D" id="3.40.190.150">
    <property type="entry name" value="Bordetella uptake gene, domain 1"/>
    <property type="match status" value="1"/>
</dbReference>
<evidence type="ECO:0000256" key="2">
    <source>
        <dbReference type="SAM" id="SignalP"/>
    </source>
</evidence>
<accession>A0A6J4JIF7</accession>
<keyword evidence="2" id="KW-0732">Signal</keyword>
<protein>
    <submittedName>
        <fullName evidence="3">BUG/TctC family periplasmic protein</fullName>
    </submittedName>
</protein>
<sequence length="320" mass="33501">MKRLLRCLLLALLAAAGGAARADESFPSRTIRVIVVFAPGGGADTTSRLMAGPMGEFLGRGVVVENRPGGPYGGQMAAVARPDGYTLMADASAFAVRHKLHRNLSFSYEHGFEPVARLSVMPLLLVVPPTERAANLQDFIAALRARTDRPHYSVAGMGSASHFAGLHFVQRAGADAQHVAYRGGSQGAMAVLTGETAFNFGTMPSALGLVQGGRLRALAVSSEARTRVAPDIPTVAEAGLPGFSLTEWIGLYAPAGTPGPVLDRLSAAVRHALSHPDVVARLGDQGAEPAYLGRDEFGRFLDAQRKLLGALADAAGMQPE</sequence>
<feature type="chain" id="PRO_5026710588" evidence="2">
    <location>
        <begin position="23"/>
        <end position="320"/>
    </location>
</feature>
<dbReference type="InterPro" id="IPR005064">
    <property type="entry name" value="BUG"/>
</dbReference>
<dbReference type="AlphaFoldDB" id="A0A6J4JIF7"/>
<dbReference type="PANTHER" id="PTHR42928">
    <property type="entry name" value="TRICARBOXYLATE-BINDING PROTEIN"/>
    <property type="match status" value="1"/>
</dbReference>
<proteinExistence type="inferred from homology"/>
<dbReference type="CDD" id="cd07012">
    <property type="entry name" value="PBP2_Bug_TTT"/>
    <property type="match status" value="1"/>
</dbReference>
<evidence type="ECO:0000256" key="1">
    <source>
        <dbReference type="ARBA" id="ARBA00006987"/>
    </source>
</evidence>